<dbReference type="PROSITE" id="PS50240">
    <property type="entry name" value="TRYPSIN_DOM"/>
    <property type="match status" value="1"/>
</dbReference>
<reference evidence="5" key="1">
    <citation type="submission" date="2025-08" db="UniProtKB">
        <authorList>
            <consortium name="Ensembl"/>
        </authorList>
    </citation>
    <scope>IDENTIFICATION</scope>
</reference>
<dbReference type="Ensembl" id="ENSPMAT00000003482.1">
    <property type="protein sequence ID" value="ENSPMAP00000003467.1"/>
    <property type="gene ID" value="ENSPMAG00000003190.1"/>
</dbReference>
<dbReference type="AlphaFoldDB" id="S4RE35"/>
<proteinExistence type="predicted"/>
<keyword evidence="2" id="KW-0720">Serine protease</keyword>
<keyword evidence="2" id="KW-0378">Hydrolase</keyword>
<dbReference type="STRING" id="7757.ENSPMAP00000003467"/>
<dbReference type="InterPro" id="IPR018114">
    <property type="entry name" value="TRYPSIN_HIS"/>
</dbReference>
<evidence type="ECO:0000313" key="5">
    <source>
        <dbReference type="Ensembl" id="ENSPMAP00000003467.1"/>
    </source>
</evidence>
<dbReference type="InterPro" id="IPR009003">
    <property type="entry name" value="Peptidase_S1_PA"/>
</dbReference>
<organism evidence="5">
    <name type="scientific">Petromyzon marinus</name>
    <name type="common">Sea lamprey</name>
    <dbReference type="NCBI Taxonomy" id="7757"/>
    <lineage>
        <taxon>Eukaryota</taxon>
        <taxon>Metazoa</taxon>
        <taxon>Chordata</taxon>
        <taxon>Craniata</taxon>
        <taxon>Vertebrata</taxon>
        <taxon>Cyclostomata</taxon>
        <taxon>Hyperoartia</taxon>
        <taxon>Petromyzontiformes</taxon>
        <taxon>Petromyzontidae</taxon>
        <taxon>Petromyzon</taxon>
    </lineage>
</organism>
<dbReference type="Pfam" id="PF00089">
    <property type="entry name" value="Trypsin"/>
    <property type="match status" value="1"/>
</dbReference>
<dbReference type="FunFam" id="2.40.10.10:FF:000068">
    <property type="entry name" value="transmembrane protease serine 2"/>
    <property type="match status" value="1"/>
</dbReference>
<accession>S4RE35</accession>
<dbReference type="GeneTree" id="ENSGT00940000162823"/>
<dbReference type="SUPFAM" id="SSF50494">
    <property type="entry name" value="Trypsin-like serine proteases"/>
    <property type="match status" value="1"/>
</dbReference>
<dbReference type="GO" id="GO:0004252">
    <property type="term" value="F:serine-type endopeptidase activity"/>
    <property type="evidence" value="ECO:0007669"/>
    <property type="project" value="InterPro"/>
</dbReference>
<sequence>TRVAVCGRPRKPLAGASDRNMAGRERIAGGTPAARGAWPWMAALYQLRGRPSCGGSLVGERWIVTAAHCLFTRHFENQPTPVSASGIHIKLGEHCVPEHTAVANYVVHPEFDAQTLRNDIAVLELERNVRVTDLIAPVCLPDDRVQTLTTPGTMLAVTGWGKEFLSKYPETLMQVSETVV</sequence>
<evidence type="ECO:0000256" key="2">
    <source>
        <dbReference type="ARBA" id="ARBA00022825"/>
    </source>
</evidence>
<name>S4RE35_PETMA</name>
<reference evidence="5" key="2">
    <citation type="submission" date="2025-09" db="UniProtKB">
        <authorList>
            <consortium name="Ensembl"/>
        </authorList>
    </citation>
    <scope>IDENTIFICATION</scope>
</reference>
<dbReference type="PANTHER" id="PTHR24252">
    <property type="entry name" value="ACROSIN-RELATED"/>
    <property type="match status" value="1"/>
</dbReference>
<dbReference type="InterPro" id="IPR043504">
    <property type="entry name" value="Peptidase_S1_PA_chymotrypsin"/>
</dbReference>
<dbReference type="InterPro" id="IPR001254">
    <property type="entry name" value="Trypsin_dom"/>
</dbReference>
<dbReference type="CDD" id="cd00190">
    <property type="entry name" value="Tryp_SPc"/>
    <property type="match status" value="1"/>
</dbReference>
<keyword evidence="3" id="KW-1015">Disulfide bond</keyword>
<keyword evidence="1" id="KW-0645">Protease</keyword>
<dbReference type="OMA" id="RFAHEDY"/>
<dbReference type="PRINTS" id="PR00722">
    <property type="entry name" value="CHYMOTRYPSIN"/>
</dbReference>
<evidence type="ECO:0000259" key="4">
    <source>
        <dbReference type="PROSITE" id="PS50240"/>
    </source>
</evidence>
<dbReference type="SMART" id="SM00020">
    <property type="entry name" value="Tryp_SPc"/>
    <property type="match status" value="1"/>
</dbReference>
<evidence type="ECO:0000256" key="3">
    <source>
        <dbReference type="ARBA" id="ARBA00023157"/>
    </source>
</evidence>
<dbReference type="Gene3D" id="2.40.10.10">
    <property type="entry name" value="Trypsin-like serine proteases"/>
    <property type="match status" value="2"/>
</dbReference>
<evidence type="ECO:0000256" key="1">
    <source>
        <dbReference type="ARBA" id="ARBA00022670"/>
    </source>
</evidence>
<dbReference type="GO" id="GO:0006508">
    <property type="term" value="P:proteolysis"/>
    <property type="evidence" value="ECO:0007669"/>
    <property type="project" value="UniProtKB-KW"/>
</dbReference>
<dbReference type="PANTHER" id="PTHR24252:SF7">
    <property type="entry name" value="HYALIN"/>
    <property type="match status" value="1"/>
</dbReference>
<dbReference type="InterPro" id="IPR001314">
    <property type="entry name" value="Peptidase_S1A"/>
</dbReference>
<feature type="domain" description="Peptidase S1" evidence="4">
    <location>
        <begin position="27"/>
        <end position="180"/>
    </location>
</feature>
<protein>
    <recommendedName>
        <fullName evidence="4">Peptidase S1 domain-containing protein</fullName>
    </recommendedName>
</protein>
<dbReference type="PROSITE" id="PS00134">
    <property type="entry name" value="TRYPSIN_HIS"/>
    <property type="match status" value="1"/>
</dbReference>